<dbReference type="PANTHER" id="PTHR20383">
    <property type="entry name" value="RNA POLYMERASE II SUBUNIT A C-TERMINAL DOMAIN PHOSPHATASE"/>
    <property type="match status" value="1"/>
</dbReference>
<keyword evidence="11" id="KW-1185">Reference proteome</keyword>
<accession>A0AAW0H8J8</accession>
<dbReference type="AlphaFoldDB" id="A0AAW0H8J8"/>
<reference evidence="10 11" key="1">
    <citation type="journal article" date="2023" name="bioRxiv">
        <title>Conserved and derived expression patterns and positive selection on dental genes reveal complex evolutionary context of ever-growing rodent molars.</title>
        <authorList>
            <person name="Calamari Z.T."/>
            <person name="Song A."/>
            <person name="Cohen E."/>
            <person name="Akter M."/>
            <person name="Roy R.D."/>
            <person name="Hallikas O."/>
            <person name="Christensen M.M."/>
            <person name="Li P."/>
            <person name="Marangoni P."/>
            <person name="Jernvall J."/>
            <person name="Klein O.D."/>
        </authorList>
    </citation>
    <scope>NUCLEOTIDE SEQUENCE [LARGE SCALE GENOMIC DNA]</scope>
    <source>
        <strain evidence="10">V071</strain>
    </source>
</reference>
<comment type="catalytic activity">
    <reaction evidence="7 9">
        <text>O-phospho-L-seryl-[protein] + H2O = L-seryl-[protein] + phosphate</text>
        <dbReference type="Rhea" id="RHEA:20629"/>
        <dbReference type="Rhea" id="RHEA-COMP:9863"/>
        <dbReference type="Rhea" id="RHEA-COMP:11604"/>
        <dbReference type="ChEBI" id="CHEBI:15377"/>
        <dbReference type="ChEBI" id="CHEBI:29999"/>
        <dbReference type="ChEBI" id="CHEBI:43474"/>
        <dbReference type="ChEBI" id="CHEBI:83421"/>
        <dbReference type="EC" id="3.1.3.16"/>
    </reaction>
</comment>
<comment type="catalytic activity">
    <reaction evidence="8 9">
        <text>O-phospho-L-threonyl-[protein] + H2O = L-threonyl-[protein] + phosphate</text>
        <dbReference type="Rhea" id="RHEA:47004"/>
        <dbReference type="Rhea" id="RHEA-COMP:11060"/>
        <dbReference type="Rhea" id="RHEA-COMP:11605"/>
        <dbReference type="ChEBI" id="CHEBI:15377"/>
        <dbReference type="ChEBI" id="CHEBI:30013"/>
        <dbReference type="ChEBI" id="CHEBI:43474"/>
        <dbReference type="ChEBI" id="CHEBI:61977"/>
        <dbReference type="EC" id="3.1.3.16"/>
    </reaction>
</comment>
<organism evidence="10 11">
    <name type="scientific">Myodes glareolus</name>
    <name type="common">Bank vole</name>
    <name type="synonym">Clethrionomys glareolus</name>
    <dbReference type="NCBI Taxonomy" id="447135"/>
    <lineage>
        <taxon>Eukaryota</taxon>
        <taxon>Metazoa</taxon>
        <taxon>Chordata</taxon>
        <taxon>Craniata</taxon>
        <taxon>Vertebrata</taxon>
        <taxon>Euteleostomi</taxon>
        <taxon>Mammalia</taxon>
        <taxon>Eutheria</taxon>
        <taxon>Euarchontoglires</taxon>
        <taxon>Glires</taxon>
        <taxon>Rodentia</taxon>
        <taxon>Myomorpha</taxon>
        <taxon>Muroidea</taxon>
        <taxon>Cricetidae</taxon>
        <taxon>Arvicolinae</taxon>
        <taxon>Myodes</taxon>
    </lineage>
</organism>
<evidence type="ECO:0000256" key="9">
    <source>
        <dbReference type="RuleBase" id="RU369031"/>
    </source>
</evidence>
<keyword evidence="5 9" id="KW-0904">Protein phosphatase</keyword>
<dbReference type="Proteomes" id="UP001488838">
    <property type="component" value="Unassembled WGS sequence"/>
</dbReference>
<evidence type="ECO:0000256" key="3">
    <source>
        <dbReference type="ARBA" id="ARBA00022664"/>
    </source>
</evidence>
<keyword evidence="4 9" id="KW-0378">Hydrolase</keyword>
<evidence type="ECO:0000256" key="1">
    <source>
        <dbReference type="ARBA" id="ARBA00004123"/>
    </source>
</evidence>
<dbReference type="InterPro" id="IPR006811">
    <property type="entry name" value="RNA_pol_II_suA"/>
</dbReference>
<dbReference type="EMBL" id="JBBHLL010000783">
    <property type="protein sequence ID" value="KAK7797720.1"/>
    <property type="molecule type" value="Genomic_DNA"/>
</dbReference>
<evidence type="ECO:0000256" key="6">
    <source>
        <dbReference type="ARBA" id="ARBA00023242"/>
    </source>
</evidence>
<evidence type="ECO:0000313" key="10">
    <source>
        <dbReference type="EMBL" id="KAK7797720.1"/>
    </source>
</evidence>
<evidence type="ECO:0000256" key="4">
    <source>
        <dbReference type="ARBA" id="ARBA00022801"/>
    </source>
</evidence>
<comment type="caution">
    <text evidence="10">The sequence shown here is derived from an EMBL/GenBank/DDBJ whole genome shotgun (WGS) entry which is preliminary data.</text>
</comment>
<evidence type="ECO:0000256" key="2">
    <source>
        <dbReference type="ARBA" id="ARBA00008978"/>
    </source>
</evidence>
<comment type="function">
    <text evidence="9">Protein phosphatase that catalyzes the dephosphorylation of the C-terminal domain of RNA polymerase II. Plays a role in RNA processing and termination.</text>
</comment>
<dbReference type="GO" id="GO:0005634">
    <property type="term" value="C:nucleus"/>
    <property type="evidence" value="ECO:0007669"/>
    <property type="project" value="UniProtKB-SubCell"/>
</dbReference>
<evidence type="ECO:0000313" key="11">
    <source>
        <dbReference type="Proteomes" id="UP001488838"/>
    </source>
</evidence>
<dbReference type="Pfam" id="PF04722">
    <property type="entry name" value="Ssu72"/>
    <property type="match status" value="1"/>
</dbReference>
<evidence type="ECO:0000256" key="7">
    <source>
        <dbReference type="ARBA" id="ARBA00047761"/>
    </source>
</evidence>
<sequence>LGSAVALEPFSPSSARHISLLGVHTGFQYPNMLKQPELEHEDAQGPEQMRIQCERAGPTPDKLNIYDFETLYDKIYNDLLKKDRAFSTQNGIALMQDRNESSKDLFAVTFTCEEHVYDQLMECLNAKEQGVCQLVHVISVSVPDNYEEATLGPLSSVSSAIVSSKWDMKRKKEVHLPKICQKLHFLLRQDANIGLLP</sequence>
<feature type="non-terminal residue" evidence="10">
    <location>
        <position position="1"/>
    </location>
</feature>
<keyword evidence="3 9" id="KW-0507">mRNA processing</keyword>
<feature type="non-terminal residue" evidence="10">
    <location>
        <position position="197"/>
    </location>
</feature>
<comment type="similarity">
    <text evidence="2 9">Belongs to the SSU72 phosphatase family.</text>
</comment>
<protein>
    <recommendedName>
        <fullName evidence="9">RNA polymerase II subunit A C-terminal domain phosphatase SSU72</fullName>
        <shortName evidence="9">CTD phosphatase SSU72</shortName>
        <ecNumber evidence="9">3.1.3.16</ecNumber>
    </recommendedName>
</protein>
<comment type="subcellular location">
    <subcellularLocation>
        <location evidence="1 9">Nucleus</location>
    </subcellularLocation>
</comment>
<dbReference type="GO" id="GO:0006397">
    <property type="term" value="P:mRNA processing"/>
    <property type="evidence" value="ECO:0007669"/>
    <property type="project" value="UniProtKB-KW"/>
</dbReference>
<keyword evidence="6 9" id="KW-0539">Nucleus</keyword>
<evidence type="ECO:0000256" key="5">
    <source>
        <dbReference type="ARBA" id="ARBA00022912"/>
    </source>
</evidence>
<proteinExistence type="inferred from homology"/>
<evidence type="ECO:0000256" key="8">
    <source>
        <dbReference type="ARBA" id="ARBA00048336"/>
    </source>
</evidence>
<dbReference type="EC" id="3.1.3.16" evidence="9"/>
<dbReference type="Gene3D" id="3.40.50.2300">
    <property type="match status" value="1"/>
</dbReference>
<name>A0AAW0H8J8_MYOGA</name>
<dbReference type="GO" id="GO:0004722">
    <property type="term" value="F:protein serine/threonine phosphatase activity"/>
    <property type="evidence" value="ECO:0007669"/>
    <property type="project" value="UniProtKB-UniRule"/>
</dbReference>
<gene>
    <name evidence="10" type="ORF">U0070_000421</name>
</gene>